<dbReference type="AlphaFoldDB" id="A0A0J1D1H6"/>
<evidence type="ECO:0000256" key="7">
    <source>
        <dbReference type="ARBA" id="ARBA00022989"/>
    </source>
</evidence>
<evidence type="ECO:0000259" key="10">
    <source>
        <dbReference type="PROSITE" id="PS50928"/>
    </source>
</evidence>
<dbReference type="OrthoDB" id="7026155at2"/>
<evidence type="ECO:0000313" key="11">
    <source>
        <dbReference type="EMBL" id="KLU26592.1"/>
    </source>
</evidence>
<dbReference type="PANTHER" id="PTHR30614:SF0">
    <property type="entry name" value="L-CYSTINE TRANSPORT SYSTEM PERMEASE PROTEIN TCYL"/>
    <property type="match status" value="1"/>
</dbReference>
<keyword evidence="12" id="KW-1185">Reference proteome</keyword>
<keyword evidence="4" id="KW-1003">Cell membrane</keyword>
<dbReference type="Pfam" id="PF00528">
    <property type="entry name" value="BPD_transp_1"/>
    <property type="match status" value="1"/>
</dbReference>
<dbReference type="RefSeq" id="WP_047846195.1">
    <property type="nucleotide sequence ID" value="NZ_AEJF01000063.1"/>
</dbReference>
<dbReference type="EMBL" id="AEJF01000063">
    <property type="protein sequence ID" value="KLU26592.1"/>
    <property type="molecule type" value="Genomic_DNA"/>
</dbReference>
<dbReference type="NCBIfam" id="TIGR01726">
    <property type="entry name" value="HEQRo_perm_3TM"/>
    <property type="match status" value="1"/>
</dbReference>
<dbReference type="GO" id="GO:0006865">
    <property type="term" value="P:amino acid transport"/>
    <property type="evidence" value="ECO:0007669"/>
    <property type="project" value="UniProtKB-KW"/>
</dbReference>
<dbReference type="CDD" id="cd06261">
    <property type="entry name" value="TM_PBP2"/>
    <property type="match status" value="1"/>
</dbReference>
<keyword evidence="7 9" id="KW-1133">Transmembrane helix</keyword>
<dbReference type="PROSITE" id="PS50928">
    <property type="entry name" value="ABC_TM1"/>
    <property type="match status" value="1"/>
</dbReference>
<dbReference type="InterPro" id="IPR043429">
    <property type="entry name" value="ArtM/GltK/GlnP/TcyL/YhdX-like"/>
</dbReference>
<dbReference type="InterPro" id="IPR035906">
    <property type="entry name" value="MetI-like_sf"/>
</dbReference>
<evidence type="ECO:0000256" key="8">
    <source>
        <dbReference type="ARBA" id="ARBA00023136"/>
    </source>
</evidence>
<comment type="similarity">
    <text evidence="2">Belongs to the binding-protein-dependent transport system permease family. HisMQ subfamily.</text>
</comment>
<evidence type="ECO:0000256" key="6">
    <source>
        <dbReference type="ARBA" id="ARBA00022970"/>
    </source>
</evidence>
<dbReference type="PATRIC" id="fig|908627.4.peg.1886"/>
<feature type="domain" description="ABC transmembrane type-1" evidence="10">
    <location>
        <begin position="21"/>
        <end position="209"/>
    </location>
</feature>
<keyword evidence="6" id="KW-0029">Amino-acid transport</keyword>
<keyword evidence="8 9" id="KW-0472">Membrane</keyword>
<reference evidence="11 12" key="1">
    <citation type="journal article" date="2015" name="Genome Announc.">
        <title>Draft Genome Sequence of Burkholderia sp. Strain PML1(12), an Ectomycorrhizosphere-Inhabiting Bacterium with Effective Mineral-Weathering Ability.</title>
        <authorList>
            <person name="Uroz S."/>
            <person name="Oger P."/>
        </authorList>
    </citation>
    <scope>NUCLEOTIDE SEQUENCE [LARGE SCALE GENOMIC DNA]</scope>
    <source>
        <strain evidence="12">PML1(12)</strain>
    </source>
</reference>
<dbReference type="InterPro" id="IPR000515">
    <property type="entry name" value="MetI-like"/>
</dbReference>
<dbReference type="SUPFAM" id="SSF161098">
    <property type="entry name" value="MetI-like"/>
    <property type="match status" value="1"/>
</dbReference>
<evidence type="ECO:0000256" key="1">
    <source>
        <dbReference type="ARBA" id="ARBA00004429"/>
    </source>
</evidence>
<evidence type="ECO:0000256" key="3">
    <source>
        <dbReference type="ARBA" id="ARBA00022448"/>
    </source>
</evidence>
<dbReference type="GO" id="GO:0043190">
    <property type="term" value="C:ATP-binding cassette (ABC) transporter complex"/>
    <property type="evidence" value="ECO:0007669"/>
    <property type="project" value="InterPro"/>
</dbReference>
<dbReference type="PANTHER" id="PTHR30614">
    <property type="entry name" value="MEMBRANE COMPONENT OF AMINO ACID ABC TRANSPORTER"/>
    <property type="match status" value="1"/>
</dbReference>
<protein>
    <submittedName>
        <fullName evidence="11">Amino acid ABC transporter</fullName>
    </submittedName>
</protein>
<gene>
    <name evidence="11" type="ORF">EOS_08555</name>
</gene>
<dbReference type="InterPro" id="IPR010065">
    <property type="entry name" value="AA_ABC_transptr_permease_3TM"/>
</dbReference>
<comment type="caution">
    <text evidence="11">The sequence shown here is derived from an EMBL/GenBank/DDBJ whole genome shotgun (WGS) entry which is preliminary data.</text>
</comment>
<evidence type="ECO:0000313" key="12">
    <source>
        <dbReference type="Proteomes" id="UP000035963"/>
    </source>
</evidence>
<evidence type="ECO:0000256" key="2">
    <source>
        <dbReference type="ARBA" id="ARBA00010072"/>
    </source>
</evidence>
<dbReference type="Proteomes" id="UP000035963">
    <property type="component" value="Unassembled WGS sequence"/>
</dbReference>
<feature type="transmembrane region" description="Helical" evidence="9">
    <location>
        <begin position="140"/>
        <end position="158"/>
    </location>
</feature>
<comment type="subcellular location">
    <subcellularLocation>
        <location evidence="1">Cell inner membrane</location>
        <topology evidence="1">Multi-pass membrane protein</topology>
    </subcellularLocation>
    <subcellularLocation>
        <location evidence="9">Cell membrane</location>
        <topology evidence="9">Multi-pass membrane protein</topology>
    </subcellularLocation>
</comment>
<keyword evidence="5 9" id="KW-0812">Transmembrane</keyword>
<proteinExistence type="inferred from homology"/>
<feature type="transmembrane region" description="Helical" evidence="9">
    <location>
        <begin position="57"/>
        <end position="78"/>
    </location>
</feature>
<accession>A0A0J1D1H6</accession>
<dbReference type="GO" id="GO:0022857">
    <property type="term" value="F:transmembrane transporter activity"/>
    <property type="evidence" value="ECO:0007669"/>
    <property type="project" value="InterPro"/>
</dbReference>
<feature type="transmembrane region" description="Helical" evidence="9">
    <location>
        <begin position="185"/>
        <end position="205"/>
    </location>
</feature>
<evidence type="ECO:0000256" key="5">
    <source>
        <dbReference type="ARBA" id="ARBA00022692"/>
    </source>
</evidence>
<keyword evidence="3 9" id="KW-0813">Transport</keyword>
<feature type="transmembrane region" description="Helical" evidence="9">
    <location>
        <begin position="90"/>
        <end position="109"/>
    </location>
</feature>
<dbReference type="Gene3D" id="1.10.3720.10">
    <property type="entry name" value="MetI-like"/>
    <property type="match status" value="1"/>
</dbReference>
<sequence length="222" mass="24170">MAIQFDPTVLTDSLPALAEGFATTIAVWIGGVMIGMVIGFAIALLQIFCGTWVRRFLRAYIEIFRGTPFLVQLFVLYYGGPSLGLSLEPLTAGIVGLGLYGSAYFAEAFRSGFTSVPRGHIEAAECLGFTRLQVIMRVQLPQMLVIIVPALTNLIIVLSKETAVLSVVTVPELTFVLTGIGSERFAFVETLLALCVCYLVLVELASRAGQWVEVRVGRFLTR</sequence>
<feature type="transmembrane region" description="Helical" evidence="9">
    <location>
        <begin position="20"/>
        <end position="45"/>
    </location>
</feature>
<evidence type="ECO:0000256" key="4">
    <source>
        <dbReference type="ARBA" id="ARBA00022475"/>
    </source>
</evidence>
<name>A0A0J1D1H6_9BURK</name>
<organism evidence="11 12">
    <name type="scientific">Caballeronia mineralivorans PML1(12)</name>
    <dbReference type="NCBI Taxonomy" id="908627"/>
    <lineage>
        <taxon>Bacteria</taxon>
        <taxon>Pseudomonadati</taxon>
        <taxon>Pseudomonadota</taxon>
        <taxon>Betaproteobacteria</taxon>
        <taxon>Burkholderiales</taxon>
        <taxon>Burkholderiaceae</taxon>
        <taxon>Caballeronia</taxon>
    </lineage>
</organism>
<evidence type="ECO:0000256" key="9">
    <source>
        <dbReference type="RuleBase" id="RU363032"/>
    </source>
</evidence>